<gene>
    <name evidence="1" type="ORF">BCR36DRAFT_586797</name>
</gene>
<name>A0A1Y1UXQ9_9FUNG</name>
<accession>A0A1Y1UXQ9</accession>
<comment type="caution">
    <text evidence="1">The sequence shown here is derived from an EMBL/GenBank/DDBJ whole genome shotgun (WGS) entry which is preliminary data.</text>
</comment>
<dbReference type="Proteomes" id="UP000193719">
    <property type="component" value="Unassembled WGS sequence"/>
</dbReference>
<evidence type="ECO:0000313" key="1">
    <source>
        <dbReference type="EMBL" id="ORX43111.1"/>
    </source>
</evidence>
<keyword evidence="2" id="KW-1185">Reference proteome</keyword>
<organism evidence="1 2">
    <name type="scientific">Piromyces finnis</name>
    <dbReference type="NCBI Taxonomy" id="1754191"/>
    <lineage>
        <taxon>Eukaryota</taxon>
        <taxon>Fungi</taxon>
        <taxon>Fungi incertae sedis</taxon>
        <taxon>Chytridiomycota</taxon>
        <taxon>Chytridiomycota incertae sedis</taxon>
        <taxon>Neocallimastigomycetes</taxon>
        <taxon>Neocallimastigales</taxon>
        <taxon>Neocallimastigaceae</taxon>
        <taxon>Piromyces</taxon>
    </lineage>
</organism>
<reference evidence="1 2" key="2">
    <citation type="submission" date="2016-08" db="EMBL/GenBank/DDBJ databases">
        <title>Pervasive Adenine N6-methylation of Active Genes in Fungi.</title>
        <authorList>
            <consortium name="DOE Joint Genome Institute"/>
            <person name="Mondo S.J."/>
            <person name="Dannebaum R.O."/>
            <person name="Kuo R.C."/>
            <person name="Labutti K."/>
            <person name="Haridas S."/>
            <person name="Kuo A."/>
            <person name="Salamov A."/>
            <person name="Ahrendt S.R."/>
            <person name="Lipzen A."/>
            <person name="Sullivan W."/>
            <person name="Andreopoulos W.B."/>
            <person name="Clum A."/>
            <person name="Lindquist E."/>
            <person name="Daum C."/>
            <person name="Ramamoorthy G.K."/>
            <person name="Gryganskyi A."/>
            <person name="Culley D."/>
            <person name="Magnuson J.K."/>
            <person name="James T.Y."/>
            <person name="O'Malley M.A."/>
            <person name="Stajich J.E."/>
            <person name="Spatafora J.W."/>
            <person name="Visel A."/>
            <person name="Grigoriev I.V."/>
        </authorList>
    </citation>
    <scope>NUCLEOTIDE SEQUENCE [LARGE SCALE GENOMIC DNA]</scope>
    <source>
        <strain evidence="2">finn</strain>
    </source>
</reference>
<sequence>MIRKRKINRKKKVKSYFQKIDGAITNNSVVSSNLDTIKNTVTVTIYNDNIPSKQDNGDNINTITLNDNISSKQGNGDNINTIALNDNISSKQGNGDNINIIALNDNISSKQNNGDNVNTVISSLNDNIPLKQDNGDNINTIISSIETSLNPSIPHNISQGNINDNSYHIASTSSDPIENSINRDNINDDIDQSTPPLKVSINKQIPKGYKSVEKSSESLISEIPLINQTTFSPPKPESISEYKNKFSKIKSSIENFNSELQLWTNKRYKTEKSNENSIEMNIQKSDEKENNKVSKFNENLQLWTNITENITESTRNKEIKSKILYKKYEIIKSNSIESSNNIDPTFSNNLQLWINNNNPETFNFTINEETKLKKIKNENEKRKYTSSDSYSMDEIDITFKDNLNLWVNGGT</sequence>
<evidence type="ECO:0000313" key="2">
    <source>
        <dbReference type="Proteomes" id="UP000193719"/>
    </source>
</evidence>
<dbReference type="AlphaFoldDB" id="A0A1Y1UXQ9"/>
<proteinExistence type="predicted"/>
<dbReference type="EMBL" id="MCFH01000055">
    <property type="protein sequence ID" value="ORX43111.1"/>
    <property type="molecule type" value="Genomic_DNA"/>
</dbReference>
<protein>
    <submittedName>
        <fullName evidence="1">Uncharacterized protein</fullName>
    </submittedName>
</protein>
<dbReference type="OrthoDB" id="10684679at2759"/>
<reference evidence="1 2" key="1">
    <citation type="submission" date="2016-08" db="EMBL/GenBank/DDBJ databases">
        <title>Genomes of anaerobic fungi encode conserved fungal cellulosomes for biomass hydrolysis.</title>
        <authorList>
            <consortium name="DOE Joint Genome Institute"/>
            <person name="Haitjema C.H."/>
            <person name="Gilmore S.P."/>
            <person name="Henske J.K."/>
            <person name="Solomon K.V."/>
            <person name="De Groot R."/>
            <person name="Kuo A."/>
            <person name="Mondo S.J."/>
            <person name="Salamov A.A."/>
            <person name="Labutti K."/>
            <person name="Zhao Z."/>
            <person name="Chiniquy J."/>
            <person name="Barry K."/>
            <person name="Brewer H.M."/>
            <person name="Purvine S.O."/>
            <person name="Wright A.T."/>
            <person name="Boxma B."/>
            <person name="Van Alen T."/>
            <person name="Hackstein J.H."/>
            <person name="Baker S.E."/>
            <person name="Grigoriev I.V."/>
            <person name="O'Malley M.A."/>
        </authorList>
    </citation>
    <scope>NUCLEOTIDE SEQUENCE [LARGE SCALE GENOMIC DNA]</scope>
    <source>
        <strain evidence="2">finn</strain>
    </source>
</reference>